<dbReference type="Proteomes" id="UP000594262">
    <property type="component" value="Unplaced"/>
</dbReference>
<evidence type="ECO:0000313" key="2">
    <source>
        <dbReference type="EnsemblMetazoa" id="CLYHEMP001036.1"/>
    </source>
</evidence>
<dbReference type="AlphaFoldDB" id="A0A7M5UKZ9"/>
<evidence type="ECO:0000313" key="3">
    <source>
        <dbReference type="Proteomes" id="UP000594262"/>
    </source>
</evidence>
<accession>A0A7M5UKZ9</accession>
<feature type="region of interest" description="Disordered" evidence="1">
    <location>
        <begin position="1"/>
        <end position="23"/>
    </location>
</feature>
<evidence type="ECO:0000256" key="1">
    <source>
        <dbReference type="SAM" id="MobiDB-lite"/>
    </source>
</evidence>
<sequence length="309" mass="35251">MQTGIFPDKRSPAFTKDNRTQRQSGSLFKIKESDFETHVSSTSTNFIFMHLHQKTELPLLKPQKSSAGQIRSLPRPRNIQNTNVIYPKIEISQGFPTQVIKKRTSSTSSARSKIPIKQLTCPIIEISQDDDSDDIPDTPDAITEKQDRLPWTITTTTTLDDPGANRDEFNLEIEGDCERRLSFDYVSKTYIVFDPKKKKTLHVNFPNGCSILRRESLHDILSNVSSRRNSFLWSNSASSSTDEINLESKFDSVNILDSPIPSPTMRRSNVIYQNPLPVYPDEICFPPVEKFPCDTLQMRRPSVFDVLLH</sequence>
<dbReference type="EnsemblMetazoa" id="CLYHEMT001036.1">
    <property type="protein sequence ID" value="CLYHEMP001036.1"/>
    <property type="gene ID" value="CLYHEMG001036"/>
</dbReference>
<reference evidence="2" key="1">
    <citation type="submission" date="2021-01" db="UniProtKB">
        <authorList>
            <consortium name="EnsemblMetazoa"/>
        </authorList>
    </citation>
    <scope>IDENTIFICATION</scope>
</reference>
<organism evidence="2 3">
    <name type="scientific">Clytia hemisphaerica</name>
    <dbReference type="NCBI Taxonomy" id="252671"/>
    <lineage>
        <taxon>Eukaryota</taxon>
        <taxon>Metazoa</taxon>
        <taxon>Cnidaria</taxon>
        <taxon>Hydrozoa</taxon>
        <taxon>Hydroidolina</taxon>
        <taxon>Leptothecata</taxon>
        <taxon>Obeliida</taxon>
        <taxon>Clytiidae</taxon>
        <taxon>Clytia</taxon>
    </lineage>
</organism>
<name>A0A7M5UKZ9_9CNID</name>
<keyword evidence="3" id="KW-1185">Reference proteome</keyword>
<proteinExistence type="predicted"/>
<dbReference type="OrthoDB" id="10667103at2759"/>
<protein>
    <submittedName>
        <fullName evidence="2">Uncharacterized protein</fullName>
    </submittedName>
</protein>
<feature type="compositionally biased region" description="Basic and acidic residues" evidence="1">
    <location>
        <begin position="7"/>
        <end position="20"/>
    </location>
</feature>